<dbReference type="Gene3D" id="3.40.50.720">
    <property type="entry name" value="NAD(P)-binding Rossmann-like Domain"/>
    <property type="match status" value="1"/>
</dbReference>
<dbReference type="GO" id="GO:0005737">
    <property type="term" value="C:cytoplasm"/>
    <property type="evidence" value="ECO:0007669"/>
    <property type="project" value="TreeGrafter"/>
</dbReference>
<feature type="region of interest" description="Disordered" evidence="1">
    <location>
        <begin position="63"/>
        <end position="89"/>
    </location>
</feature>
<accession>A0A499W0R5</accession>
<dbReference type="PANTHER" id="PTHR43544">
    <property type="entry name" value="SHORT-CHAIN DEHYDROGENASE/REDUCTASE"/>
    <property type="match status" value="1"/>
</dbReference>
<gene>
    <name evidence="2" type="ORF">SAVMC3_82300</name>
</gene>
<feature type="region of interest" description="Disordered" evidence="1">
    <location>
        <begin position="260"/>
        <end position="296"/>
    </location>
</feature>
<evidence type="ECO:0008006" key="3">
    <source>
        <dbReference type="Google" id="ProtNLM"/>
    </source>
</evidence>
<feature type="compositionally biased region" description="Basic and acidic residues" evidence="1">
    <location>
        <begin position="70"/>
        <end position="81"/>
    </location>
</feature>
<dbReference type="SUPFAM" id="SSF51735">
    <property type="entry name" value="NAD(P)-binding Rossmann-fold domains"/>
    <property type="match status" value="1"/>
</dbReference>
<dbReference type="EMBL" id="AP019621">
    <property type="protein sequence ID" value="BBJ55601.1"/>
    <property type="molecule type" value="Genomic_DNA"/>
</dbReference>
<dbReference type="PANTHER" id="PTHR43544:SF2">
    <property type="entry name" value="OXIDOREDUCTASE"/>
    <property type="match status" value="1"/>
</dbReference>
<dbReference type="AlphaFoldDB" id="A0A499W0R5"/>
<dbReference type="InterPro" id="IPR051468">
    <property type="entry name" value="Fungal_SecMetab_SDRs"/>
</dbReference>
<organism evidence="2">
    <name type="scientific">Streptomyces avermitilis</name>
    <dbReference type="NCBI Taxonomy" id="33903"/>
    <lineage>
        <taxon>Bacteria</taxon>
        <taxon>Bacillati</taxon>
        <taxon>Actinomycetota</taxon>
        <taxon>Actinomycetes</taxon>
        <taxon>Kitasatosporales</taxon>
        <taxon>Streptomycetaceae</taxon>
        <taxon>Streptomyces</taxon>
    </lineage>
</organism>
<protein>
    <recommendedName>
        <fullName evidence="3">Oxidoreductase</fullName>
    </recommendedName>
</protein>
<sequence>MTVTEDGPVGMDEVADASYGPGIDPERLAVCLGVLDELDKLEVDHPDAIAVRRATAGVYRTVKQRRRQERRAAKTAHDKAVTEATATGSAQRIDDETEGILPSSVTDEGQIAGILQRPRSCYICKSRYTEVDYFYHQLCQGCAAENRARRDARADLTGKRALLTGGRAKIGMYIALRLLRDGAHTTITTRFPNDAIRRFKAMPDSDEWIGRLKIVGIDLRDPAQVVALADSVAAAGPLDILINNAAQTVRRSPQAYSELLGAESGPLPAGELPRPRSSARSAPAPWPPSRWPAAAR</sequence>
<name>A0A499W0R5_STRAX</name>
<dbReference type="GO" id="GO:0016491">
    <property type="term" value="F:oxidoreductase activity"/>
    <property type="evidence" value="ECO:0007669"/>
    <property type="project" value="TreeGrafter"/>
</dbReference>
<reference evidence="2" key="1">
    <citation type="submission" date="2019-04" db="EMBL/GenBank/DDBJ databases">
        <title>Draft genome sequences of Streptomyces avermitilis MC3.</title>
        <authorList>
            <person name="Komaki H."/>
            <person name="Tamura T."/>
            <person name="Hosoyama A."/>
        </authorList>
    </citation>
    <scope>NUCLEOTIDE SEQUENCE</scope>
    <source>
        <strain evidence="2">MC3</strain>
    </source>
</reference>
<dbReference type="InterPro" id="IPR036291">
    <property type="entry name" value="NAD(P)-bd_dom_sf"/>
</dbReference>
<dbReference type="InterPro" id="IPR002347">
    <property type="entry name" value="SDR_fam"/>
</dbReference>
<dbReference type="Pfam" id="PF00106">
    <property type="entry name" value="adh_short"/>
    <property type="match status" value="1"/>
</dbReference>
<evidence type="ECO:0000313" key="2">
    <source>
        <dbReference type="EMBL" id="BBJ55601.1"/>
    </source>
</evidence>
<evidence type="ECO:0000256" key="1">
    <source>
        <dbReference type="SAM" id="MobiDB-lite"/>
    </source>
</evidence>
<proteinExistence type="predicted"/>